<dbReference type="Proteomes" id="UP000593719">
    <property type="component" value="Chromosome"/>
</dbReference>
<dbReference type="AlphaFoldDB" id="A0A7M1B0W2"/>
<dbReference type="GO" id="GO:0015288">
    <property type="term" value="F:porin activity"/>
    <property type="evidence" value="ECO:0007669"/>
    <property type="project" value="TreeGrafter"/>
</dbReference>
<feature type="coiled-coil region" evidence="8">
    <location>
        <begin position="373"/>
        <end position="407"/>
    </location>
</feature>
<dbReference type="KEGG" id="ssei:FJR45_05340"/>
<name>A0A7M1B0W2_9BACT</name>
<dbReference type="InterPro" id="IPR003423">
    <property type="entry name" value="OMP_efflux"/>
</dbReference>
<dbReference type="Gene3D" id="1.20.1600.10">
    <property type="entry name" value="Outer membrane efflux proteins (OEP)"/>
    <property type="match status" value="1"/>
</dbReference>
<evidence type="ECO:0000256" key="4">
    <source>
        <dbReference type="ARBA" id="ARBA00022452"/>
    </source>
</evidence>
<keyword evidence="3" id="KW-0813">Transport</keyword>
<dbReference type="InterPro" id="IPR051906">
    <property type="entry name" value="TolC-like"/>
</dbReference>
<protein>
    <submittedName>
        <fullName evidence="10">TolC family protein</fullName>
    </submittedName>
</protein>
<evidence type="ECO:0000256" key="3">
    <source>
        <dbReference type="ARBA" id="ARBA00022448"/>
    </source>
</evidence>
<evidence type="ECO:0000256" key="1">
    <source>
        <dbReference type="ARBA" id="ARBA00004442"/>
    </source>
</evidence>
<evidence type="ECO:0000313" key="10">
    <source>
        <dbReference type="EMBL" id="QOP43407.1"/>
    </source>
</evidence>
<dbReference type="PANTHER" id="PTHR30026:SF20">
    <property type="entry name" value="OUTER MEMBRANE PROTEIN TOLC"/>
    <property type="match status" value="1"/>
</dbReference>
<keyword evidence="7" id="KW-0998">Cell outer membrane</keyword>
<keyword evidence="9" id="KW-0732">Signal</keyword>
<keyword evidence="6" id="KW-0472">Membrane</keyword>
<reference evidence="10 11" key="1">
    <citation type="submission" date="2019-06" db="EMBL/GenBank/DDBJ databases">
        <title>Sulfurimonas gotlandica sp. nov., a chemoautotrophic and psychrotolerant epsilonproteobacterium isolated from a pelagic redoxcline, and an emended description of the genus Sulfurimonas.</title>
        <authorList>
            <person name="Wang S."/>
            <person name="Jiang L."/>
            <person name="Shao Z."/>
        </authorList>
    </citation>
    <scope>NUCLEOTIDE SEQUENCE [LARGE SCALE GENOMIC DNA]</scope>
    <source>
        <strain evidence="10 11">S2-6</strain>
    </source>
</reference>
<evidence type="ECO:0000256" key="6">
    <source>
        <dbReference type="ARBA" id="ARBA00023136"/>
    </source>
</evidence>
<dbReference type="EMBL" id="CP041235">
    <property type="protein sequence ID" value="QOP43407.1"/>
    <property type="molecule type" value="Genomic_DNA"/>
</dbReference>
<keyword evidence="11" id="KW-1185">Reference proteome</keyword>
<evidence type="ECO:0000256" key="7">
    <source>
        <dbReference type="ARBA" id="ARBA00023237"/>
    </source>
</evidence>
<evidence type="ECO:0000256" key="8">
    <source>
        <dbReference type="SAM" id="Coils"/>
    </source>
</evidence>
<dbReference type="GO" id="GO:0015562">
    <property type="term" value="F:efflux transmembrane transporter activity"/>
    <property type="evidence" value="ECO:0007669"/>
    <property type="project" value="InterPro"/>
</dbReference>
<keyword evidence="4" id="KW-1134">Transmembrane beta strand</keyword>
<feature type="chain" id="PRO_5032551097" evidence="9">
    <location>
        <begin position="21"/>
        <end position="454"/>
    </location>
</feature>
<evidence type="ECO:0000256" key="2">
    <source>
        <dbReference type="ARBA" id="ARBA00007613"/>
    </source>
</evidence>
<dbReference type="GO" id="GO:1990281">
    <property type="term" value="C:efflux pump complex"/>
    <property type="evidence" value="ECO:0007669"/>
    <property type="project" value="TreeGrafter"/>
</dbReference>
<organism evidence="10 11">
    <name type="scientific">Sulfurimonas sediminis</name>
    <dbReference type="NCBI Taxonomy" id="2590020"/>
    <lineage>
        <taxon>Bacteria</taxon>
        <taxon>Pseudomonadati</taxon>
        <taxon>Campylobacterota</taxon>
        <taxon>Epsilonproteobacteria</taxon>
        <taxon>Campylobacterales</taxon>
        <taxon>Sulfurimonadaceae</taxon>
        <taxon>Sulfurimonas</taxon>
    </lineage>
</organism>
<evidence type="ECO:0000313" key="11">
    <source>
        <dbReference type="Proteomes" id="UP000593719"/>
    </source>
</evidence>
<dbReference type="RefSeq" id="WP_193151694.1">
    <property type="nucleotide sequence ID" value="NZ_CP041235.1"/>
</dbReference>
<dbReference type="Pfam" id="PF02321">
    <property type="entry name" value="OEP"/>
    <property type="match status" value="1"/>
</dbReference>
<comment type="subcellular location">
    <subcellularLocation>
        <location evidence="1">Cell outer membrane</location>
    </subcellularLocation>
</comment>
<gene>
    <name evidence="10" type="ORF">FJR45_05340</name>
</gene>
<proteinExistence type="inferred from homology"/>
<dbReference type="SUPFAM" id="SSF56954">
    <property type="entry name" value="Outer membrane efflux proteins (OEP)"/>
    <property type="match status" value="1"/>
</dbReference>
<dbReference type="PANTHER" id="PTHR30026">
    <property type="entry name" value="OUTER MEMBRANE PROTEIN TOLC"/>
    <property type="match status" value="1"/>
</dbReference>
<dbReference type="GO" id="GO:0009279">
    <property type="term" value="C:cell outer membrane"/>
    <property type="evidence" value="ECO:0007669"/>
    <property type="project" value="UniProtKB-SubCell"/>
</dbReference>
<comment type="similarity">
    <text evidence="2">Belongs to the outer membrane factor (OMF) (TC 1.B.17) family.</text>
</comment>
<feature type="signal peptide" evidence="9">
    <location>
        <begin position="1"/>
        <end position="20"/>
    </location>
</feature>
<evidence type="ECO:0000256" key="5">
    <source>
        <dbReference type="ARBA" id="ARBA00022692"/>
    </source>
</evidence>
<sequence>MNRLISIFAFSLLLHVSASAAEALTLDQALQLLKAKNLEIKAAAFDERSAKEDIDAVSGKNWGTLTFTQDAARSNDAGNVFGFKLTSREATFGDFGFADFLTPPPGTTNVLTVQPTDLNYPGYRNLFQSKLRYEVPLFTGFMLSSYTDIMKKIKELKSLDKHKIEKQKKYELKKSFYDMALLDSSIKNLNKILDNIHILENTTEEMIAVGYAKKVDLLEVQAKKGNVERLLVQMQSNKKLLYHYISFLLNQKVEHIQTPSSEVSMPKISDAEILAHNIDLQKAATGLKITKDMLKVSQAAYYPTLGAFGEVATADNTFLGNADEHKAYTIGARLSWNLFDGGIDAAKIEKSKIEKLKMQSQVELAKKGILLKIAKIRTEIEGVDVEIASLKKELELANAIYENYEGRYKEKLVSMSDVIIKQSAQIEKILQLQIAKNKRTEKILALEKLANGED</sequence>
<keyword evidence="5" id="KW-0812">Transmembrane</keyword>
<evidence type="ECO:0000256" key="9">
    <source>
        <dbReference type="SAM" id="SignalP"/>
    </source>
</evidence>
<accession>A0A7M1B0W2</accession>
<keyword evidence="8" id="KW-0175">Coiled coil</keyword>